<keyword evidence="15" id="KW-0732">Signal</keyword>
<evidence type="ECO:0000313" key="18">
    <source>
        <dbReference type="Proteomes" id="UP000245212"/>
    </source>
</evidence>
<dbReference type="AlphaFoldDB" id="A0A2V1JUI9"/>
<dbReference type="Proteomes" id="UP000245212">
    <property type="component" value="Unassembled WGS sequence"/>
</dbReference>
<dbReference type="SMART" id="SM00387">
    <property type="entry name" value="HATPase_c"/>
    <property type="match status" value="1"/>
</dbReference>
<organism evidence="17 18">
    <name type="scientific">Corticimicrobacter populi</name>
    <dbReference type="NCBI Taxonomy" id="2175229"/>
    <lineage>
        <taxon>Bacteria</taxon>
        <taxon>Pseudomonadati</taxon>
        <taxon>Pseudomonadota</taxon>
        <taxon>Betaproteobacteria</taxon>
        <taxon>Burkholderiales</taxon>
        <taxon>Alcaligenaceae</taxon>
        <taxon>Corticimicrobacter</taxon>
    </lineage>
</organism>
<keyword evidence="18" id="KW-1185">Reference proteome</keyword>
<dbReference type="SMART" id="SM01049">
    <property type="entry name" value="Cache_2"/>
    <property type="match status" value="1"/>
</dbReference>
<feature type="domain" description="Histidine kinase" evidence="16">
    <location>
        <begin position="254"/>
        <end position="461"/>
    </location>
</feature>
<evidence type="ECO:0000313" key="17">
    <source>
        <dbReference type="EMBL" id="PWF21746.1"/>
    </source>
</evidence>
<keyword evidence="6" id="KW-0808">Transferase</keyword>
<evidence type="ECO:0000256" key="4">
    <source>
        <dbReference type="ARBA" id="ARBA00022475"/>
    </source>
</evidence>
<comment type="caution">
    <text evidence="17">The sequence shown here is derived from an EMBL/GenBank/DDBJ whole genome shotgun (WGS) entry which is preliminary data.</text>
</comment>
<evidence type="ECO:0000256" key="8">
    <source>
        <dbReference type="ARBA" id="ARBA00022741"/>
    </source>
</evidence>
<evidence type="ECO:0000256" key="6">
    <source>
        <dbReference type="ARBA" id="ARBA00022679"/>
    </source>
</evidence>
<dbReference type="GO" id="GO:0046983">
    <property type="term" value="F:protein dimerization activity"/>
    <property type="evidence" value="ECO:0007669"/>
    <property type="project" value="InterPro"/>
</dbReference>
<dbReference type="GO" id="GO:0005886">
    <property type="term" value="C:plasma membrane"/>
    <property type="evidence" value="ECO:0007669"/>
    <property type="project" value="UniProtKB-SubCell"/>
</dbReference>
<dbReference type="InterPro" id="IPR036890">
    <property type="entry name" value="HATPase_C_sf"/>
</dbReference>
<name>A0A2V1JUI9_9BURK</name>
<evidence type="ECO:0000256" key="11">
    <source>
        <dbReference type="ARBA" id="ARBA00022989"/>
    </source>
</evidence>
<evidence type="ECO:0000256" key="15">
    <source>
        <dbReference type="SAM" id="SignalP"/>
    </source>
</evidence>
<keyword evidence="9 17" id="KW-0418">Kinase</keyword>
<keyword evidence="13 14" id="KW-0472">Membrane</keyword>
<keyword evidence="10" id="KW-0067">ATP-binding</keyword>
<dbReference type="Pfam" id="PF07730">
    <property type="entry name" value="HisKA_3"/>
    <property type="match status" value="1"/>
</dbReference>
<dbReference type="Gene3D" id="3.30.450.20">
    <property type="entry name" value="PAS domain"/>
    <property type="match status" value="1"/>
</dbReference>
<dbReference type="InterPro" id="IPR050482">
    <property type="entry name" value="Sensor_HK_TwoCompSys"/>
</dbReference>
<dbReference type="PROSITE" id="PS50109">
    <property type="entry name" value="HIS_KIN"/>
    <property type="match status" value="1"/>
</dbReference>
<keyword evidence="4" id="KW-1003">Cell membrane</keyword>
<keyword evidence="12" id="KW-0902">Two-component regulatory system</keyword>
<accession>A0A2V1JUI9</accession>
<feature type="signal peptide" evidence="15">
    <location>
        <begin position="1"/>
        <end position="20"/>
    </location>
</feature>
<dbReference type="PANTHER" id="PTHR24421">
    <property type="entry name" value="NITRATE/NITRITE SENSOR PROTEIN NARX-RELATED"/>
    <property type="match status" value="1"/>
</dbReference>
<dbReference type="Pfam" id="PF17200">
    <property type="entry name" value="sCache_2"/>
    <property type="match status" value="1"/>
</dbReference>
<evidence type="ECO:0000256" key="13">
    <source>
        <dbReference type="ARBA" id="ARBA00023136"/>
    </source>
</evidence>
<dbReference type="Gene3D" id="3.30.565.10">
    <property type="entry name" value="Histidine kinase-like ATPase, C-terminal domain"/>
    <property type="match status" value="1"/>
</dbReference>
<feature type="chain" id="PRO_5015912831" description="histidine kinase" evidence="15">
    <location>
        <begin position="21"/>
        <end position="472"/>
    </location>
</feature>
<evidence type="ECO:0000256" key="2">
    <source>
        <dbReference type="ARBA" id="ARBA00004651"/>
    </source>
</evidence>
<proteinExistence type="predicted"/>
<dbReference type="RefSeq" id="WP_109062563.1">
    <property type="nucleotide sequence ID" value="NZ_QETA01000006.1"/>
</dbReference>
<feature type="transmembrane region" description="Helical" evidence="14">
    <location>
        <begin position="207"/>
        <end position="228"/>
    </location>
</feature>
<keyword evidence="11 14" id="KW-1133">Transmembrane helix</keyword>
<dbReference type="InterPro" id="IPR011712">
    <property type="entry name" value="Sig_transdc_His_kin_sub3_dim/P"/>
</dbReference>
<evidence type="ECO:0000256" key="1">
    <source>
        <dbReference type="ARBA" id="ARBA00000085"/>
    </source>
</evidence>
<gene>
    <name evidence="17" type="ORF">DD235_13140</name>
</gene>
<protein>
    <recommendedName>
        <fullName evidence="3">histidine kinase</fullName>
        <ecNumber evidence="3">2.7.13.3</ecNumber>
    </recommendedName>
</protein>
<evidence type="ECO:0000256" key="5">
    <source>
        <dbReference type="ARBA" id="ARBA00022553"/>
    </source>
</evidence>
<sequence length="472" mass="51945">MRLRLKILLLAILPVLVALAATTWSMARQGMALAREQQTIVEQAWLSSKESELQHYVRLAYSVIEPLARRDDEQARIQALDLLARMDFGPDGYFFVYDEQGVNLMHPRQPELVGQNLFDFQDDSGQKPIRLLLEVAREGGRNGKPVRYLWPKPSAGGQVAEKLGFVASLEAWGWMFGTGIYLDDVEVALAQVDATAQDSIHAMQRQAIAIACLAILLVTGCALALNISDHRHADARLRQLARKVVYSQEEERARLSRELHDGLSQMLVSVKLMVETAQDSLARHQQVCLAPGHSLDEPLARALERLHQSLAELRRMSHNLRPALLDDLGLPAALRHLAAECSPEGENPAALQVNVSESGQAVPLPEAYATTLFRVAQEGLTNIVRHARATRASLILRYAPDGVELVIQDNGTGFCGGASESEGGIGLRNMRERVEMLGGRLRLDDAQAHGALLRAWLPLPARSPDFSSTVSA</sequence>
<evidence type="ECO:0000256" key="7">
    <source>
        <dbReference type="ARBA" id="ARBA00022692"/>
    </source>
</evidence>
<dbReference type="PANTHER" id="PTHR24421:SF10">
    <property type="entry name" value="NITRATE_NITRITE SENSOR PROTEIN NARQ"/>
    <property type="match status" value="1"/>
</dbReference>
<evidence type="ECO:0000256" key="14">
    <source>
        <dbReference type="SAM" id="Phobius"/>
    </source>
</evidence>
<keyword evidence="8" id="KW-0547">Nucleotide-binding</keyword>
<comment type="subcellular location">
    <subcellularLocation>
        <location evidence="2">Cell membrane</location>
        <topology evidence="2">Multi-pass membrane protein</topology>
    </subcellularLocation>
</comment>
<comment type="catalytic activity">
    <reaction evidence="1">
        <text>ATP + protein L-histidine = ADP + protein N-phospho-L-histidine.</text>
        <dbReference type="EC" id="2.7.13.3"/>
    </reaction>
</comment>
<evidence type="ECO:0000256" key="3">
    <source>
        <dbReference type="ARBA" id="ARBA00012438"/>
    </source>
</evidence>
<dbReference type="Gene3D" id="1.20.5.1930">
    <property type="match status" value="1"/>
</dbReference>
<keyword evidence="7 14" id="KW-0812">Transmembrane</keyword>
<dbReference type="InterPro" id="IPR003594">
    <property type="entry name" value="HATPase_dom"/>
</dbReference>
<keyword evidence="5" id="KW-0597">Phosphoprotein</keyword>
<evidence type="ECO:0000259" key="16">
    <source>
        <dbReference type="PROSITE" id="PS50109"/>
    </source>
</evidence>
<dbReference type="EC" id="2.7.13.3" evidence="3"/>
<evidence type="ECO:0000256" key="9">
    <source>
        <dbReference type="ARBA" id="ARBA00022777"/>
    </source>
</evidence>
<dbReference type="CDD" id="cd16917">
    <property type="entry name" value="HATPase_UhpB-NarQ-NarX-like"/>
    <property type="match status" value="1"/>
</dbReference>
<reference evidence="18" key="1">
    <citation type="submission" date="2018-05" db="EMBL/GenBank/DDBJ databases">
        <authorList>
            <person name="Li Y."/>
        </authorList>
    </citation>
    <scope>NUCLEOTIDE SEQUENCE [LARGE SCALE GENOMIC DNA]</scope>
    <source>
        <strain evidence="18">3d-2-2</strain>
    </source>
</reference>
<evidence type="ECO:0000256" key="10">
    <source>
        <dbReference type="ARBA" id="ARBA00022840"/>
    </source>
</evidence>
<dbReference type="Pfam" id="PF02518">
    <property type="entry name" value="HATPase_c"/>
    <property type="match status" value="1"/>
</dbReference>
<dbReference type="InterPro" id="IPR005467">
    <property type="entry name" value="His_kinase_dom"/>
</dbReference>
<dbReference type="InterPro" id="IPR033480">
    <property type="entry name" value="sCache_2"/>
</dbReference>
<evidence type="ECO:0000256" key="12">
    <source>
        <dbReference type="ARBA" id="ARBA00023012"/>
    </source>
</evidence>
<dbReference type="EMBL" id="QETA01000006">
    <property type="protein sequence ID" value="PWF21746.1"/>
    <property type="molecule type" value="Genomic_DNA"/>
</dbReference>
<dbReference type="GO" id="GO:0005524">
    <property type="term" value="F:ATP binding"/>
    <property type="evidence" value="ECO:0007669"/>
    <property type="project" value="UniProtKB-KW"/>
</dbReference>
<dbReference type="GO" id="GO:0000155">
    <property type="term" value="F:phosphorelay sensor kinase activity"/>
    <property type="evidence" value="ECO:0007669"/>
    <property type="project" value="InterPro"/>
</dbReference>
<dbReference type="SUPFAM" id="SSF55874">
    <property type="entry name" value="ATPase domain of HSP90 chaperone/DNA topoisomerase II/histidine kinase"/>
    <property type="match status" value="1"/>
</dbReference>